<sequence>MKDRFILLTGCSGGGKSTLLEALAARGFATVPEPGRRIVAEEMAGDGRALPWVDMTAFAGRAVAMARQDLDAARHLEGPVFFDRGLIDAAVALEHAGGPPLRETLGAAQVYAQEVLVVPPWPEIFAGDGERKHGFDAAEQEHWRIVEALGALGQTVREVPRVSVAERVAFVLATCGAG</sequence>
<reference evidence="2 3" key="1">
    <citation type="submission" date="2006-06" db="EMBL/GenBank/DDBJ databases">
        <authorList>
            <person name="Moran M.A."/>
            <person name="Ferriera S."/>
            <person name="Johnson J."/>
            <person name="Kravitz S."/>
            <person name="Beeson K."/>
            <person name="Sutton G."/>
            <person name="Rogers Y.-H."/>
            <person name="Friedman R."/>
            <person name="Frazier M."/>
            <person name="Venter J.C."/>
        </authorList>
    </citation>
    <scope>NUCLEOTIDE SEQUENCE [LARGE SCALE GENOMIC DNA]</scope>
    <source>
        <strain evidence="2 3">E-37</strain>
    </source>
</reference>
<dbReference type="Proteomes" id="UP000005713">
    <property type="component" value="Unassembled WGS sequence"/>
</dbReference>
<dbReference type="EMBL" id="AAYA01000010">
    <property type="protein sequence ID" value="EBA07289.1"/>
    <property type="molecule type" value="Genomic_DNA"/>
</dbReference>
<evidence type="ECO:0000313" key="2">
    <source>
        <dbReference type="EMBL" id="EBA07289.1"/>
    </source>
</evidence>
<organism evidence="2 3">
    <name type="scientific">Sagittula stellata (strain ATCC 700073 / DSM 11524 / E-37)</name>
    <dbReference type="NCBI Taxonomy" id="388399"/>
    <lineage>
        <taxon>Bacteria</taxon>
        <taxon>Pseudomonadati</taxon>
        <taxon>Pseudomonadota</taxon>
        <taxon>Alphaproteobacteria</taxon>
        <taxon>Rhodobacterales</taxon>
        <taxon>Roseobacteraceae</taxon>
        <taxon>Sagittula</taxon>
    </lineage>
</organism>
<dbReference type="SUPFAM" id="SSF52540">
    <property type="entry name" value="P-loop containing nucleoside triphosphate hydrolases"/>
    <property type="match status" value="1"/>
</dbReference>
<dbReference type="InterPro" id="IPR027417">
    <property type="entry name" value="P-loop_NTPase"/>
</dbReference>
<dbReference type="Pfam" id="PF13521">
    <property type="entry name" value="AAA_28"/>
    <property type="match status" value="1"/>
</dbReference>
<gene>
    <name evidence="2" type="ORF">SSE37_06619</name>
</gene>
<feature type="domain" description="NadR/Ttd14 AAA" evidence="1">
    <location>
        <begin position="6"/>
        <end position="167"/>
    </location>
</feature>
<dbReference type="RefSeq" id="WP_005860892.1">
    <property type="nucleotide sequence ID" value="NZ_AAYA01000010.1"/>
</dbReference>
<dbReference type="Gene3D" id="3.40.50.300">
    <property type="entry name" value="P-loop containing nucleotide triphosphate hydrolases"/>
    <property type="match status" value="1"/>
</dbReference>
<evidence type="ECO:0000313" key="3">
    <source>
        <dbReference type="Proteomes" id="UP000005713"/>
    </source>
</evidence>
<comment type="caution">
    <text evidence="2">The sequence shown here is derived from an EMBL/GenBank/DDBJ whole genome shotgun (WGS) entry which is preliminary data.</text>
</comment>
<dbReference type="OrthoDB" id="5638848at2"/>
<keyword evidence="3" id="KW-1185">Reference proteome</keyword>
<dbReference type="AlphaFoldDB" id="A3K6D9"/>
<proteinExistence type="predicted"/>
<accession>A3K6D9</accession>
<evidence type="ECO:0000259" key="1">
    <source>
        <dbReference type="Pfam" id="PF13521"/>
    </source>
</evidence>
<protein>
    <submittedName>
        <fullName evidence="2">ATPase-like protein</fullName>
    </submittedName>
</protein>
<dbReference type="eggNOG" id="COG3911">
    <property type="taxonomic scope" value="Bacteria"/>
</dbReference>
<dbReference type="InterPro" id="IPR038727">
    <property type="entry name" value="NadR/Ttd14_AAA_dom"/>
</dbReference>
<name>A3K6D9_SAGS3</name>